<organism evidence="2 3">
    <name type="scientific">Thiopseudomonas denitrificans</name>
    <dbReference type="NCBI Taxonomy" id="1501432"/>
    <lineage>
        <taxon>Bacteria</taxon>
        <taxon>Pseudomonadati</taxon>
        <taxon>Pseudomonadota</taxon>
        <taxon>Gammaproteobacteria</taxon>
        <taxon>Pseudomonadales</taxon>
        <taxon>Pseudomonadaceae</taxon>
        <taxon>Thiopseudomonas</taxon>
    </lineage>
</organism>
<dbReference type="EMBL" id="SNYK01000006">
    <property type="protein sequence ID" value="TDQ37892.1"/>
    <property type="molecule type" value="Genomic_DNA"/>
</dbReference>
<dbReference type="OrthoDB" id="9791579at2"/>
<dbReference type="PROSITE" id="PS51257">
    <property type="entry name" value="PROKAR_LIPOPROTEIN"/>
    <property type="match status" value="1"/>
</dbReference>
<accession>A0A4R6TYH2</accession>
<feature type="signal peptide" evidence="1">
    <location>
        <begin position="1"/>
        <end position="22"/>
    </location>
</feature>
<evidence type="ECO:0000313" key="2">
    <source>
        <dbReference type="EMBL" id="TDQ37892.1"/>
    </source>
</evidence>
<dbReference type="AlphaFoldDB" id="A0A4R6TYH2"/>
<evidence type="ECO:0008006" key="4">
    <source>
        <dbReference type="Google" id="ProtNLM"/>
    </source>
</evidence>
<dbReference type="Proteomes" id="UP000294575">
    <property type="component" value="Unassembled WGS sequence"/>
</dbReference>
<evidence type="ECO:0000313" key="3">
    <source>
        <dbReference type="Proteomes" id="UP000294575"/>
    </source>
</evidence>
<feature type="chain" id="PRO_5020380359" description="Peptidoglycan-synthase activator LpoB" evidence="1">
    <location>
        <begin position="23"/>
        <end position="177"/>
    </location>
</feature>
<keyword evidence="1" id="KW-0732">Signal</keyword>
<reference evidence="2 3" key="1">
    <citation type="submission" date="2019-03" db="EMBL/GenBank/DDBJ databases">
        <title>Genomic Encyclopedia of Type Strains, Phase IV (KMG-IV): sequencing the most valuable type-strain genomes for metagenomic binning, comparative biology and taxonomic classification.</title>
        <authorList>
            <person name="Goeker M."/>
        </authorList>
    </citation>
    <scope>NUCLEOTIDE SEQUENCE [LARGE SCALE GENOMIC DNA]</scope>
    <source>
        <strain evidence="2 3">DSM 28679</strain>
    </source>
</reference>
<sequence>MKRKIISRGVALAVLTGLSACSTLDVGKNPRLDDLTSIAVVPMVNYTETPDAGQRATSIAQSILHQKGFTGLFTYQQERTGNVLIMDSVELSAAEGLKWARNTGASYALTGAVEEWRYKVGVDGEPVAGLTFNLVDLNSGKTVWSATGSRSGWSRSGVSGVSQKLTNQLLAPLSPSR</sequence>
<comment type="caution">
    <text evidence="2">The sequence shown here is derived from an EMBL/GenBank/DDBJ whole genome shotgun (WGS) entry which is preliminary data.</text>
</comment>
<name>A0A4R6TYH2_9GAMM</name>
<proteinExistence type="predicted"/>
<keyword evidence="3" id="KW-1185">Reference proteome</keyword>
<protein>
    <recommendedName>
        <fullName evidence="4">Peptidoglycan-synthase activator LpoB</fullName>
    </recommendedName>
</protein>
<dbReference type="RefSeq" id="WP_101495895.1">
    <property type="nucleotide sequence ID" value="NZ_LNJZ01000003.1"/>
</dbReference>
<evidence type="ECO:0000256" key="1">
    <source>
        <dbReference type="SAM" id="SignalP"/>
    </source>
</evidence>
<dbReference type="Gene3D" id="3.40.50.10610">
    <property type="entry name" value="ABC-type transport auxiliary lipoprotein component"/>
    <property type="match status" value="1"/>
</dbReference>
<gene>
    <name evidence="2" type="ORF">DFQ45_106119</name>
</gene>